<dbReference type="PANTHER" id="PTHR30373:SF8">
    <property type="entry name" value="BLL7265 PROTEIN"/>
    <property type="match status" value="1"/>
</dbReference>
<dbReference type="Pfam" id="PF04536">
    <property type="entry name" value="TPM_phosphatase"/>
    <property type="match status" value="1"/>
</dbReference>
<name>A0A1M5CVM4_9FLAO</name>
<proteinExistence type="predicted"/>
<keyword evidence="3" id="KW-1185">Reference proteome</keyword>
<evidence type="ECO:0000313" key="2">
    <source>
        <dbReference type="EMBL" id="SHF58749.1"/>
    </source>
</evidence>
<evidence type="ECO:0000313" key="3">
    <source>
        <dbReference type="Proteomes" id="UP000184147"/>
    </source>
</evidence>
<gene>
    <name evidence="2" type="ORF">SAMN05444377_11315</name>
</gene>
<dbReference type="RefSeq" id="WP_073364124.1">
    <property type="nucleotide sequence ID" value="NZ_FQVQ01000013.1"/>
</dbReference>
<evidence type="ECO:0000259" key="1">
    <source>
        <dbReference type="Pfam" id="PF04536"/>
    </source>
</evidence>
<dbReference type="EMBL" id="FQVQ01000013">
    <property type="protein sequence ID" value="SHF58749.1"/>
    <property type="molecule type" value="Genomic_DNA"/>
</dbReference>
<dbReference type="PANTHER" id="PTHR30373">
    <property type="entry name" value="UPF0603 PROTEIN YGCG"/>
    <property type="match status" value="1"/>
</dbReference>
<dbReference type="Proteomes" id="UP000184147">
    <property type="component" value="Unassembled WGS sequence"/>
</dbReference>
<dbReference type="AlphaFoldDB" id="A0A1M5CVM4"/>
<sequence length="145" mass="16557">MSSVEQFLTPDEEKAVVMAIQEAEKATSGEIRVHLEKTLTKEAMERALEVFYELKMEATSQRNGVLIYVAVESRKFTICGDQGIHEKVTHSFWDATKEVMQEYFRAGKNATALCEGIRRVGEQLKHYFPYTEDDTNELTNEISKG</sequence>
<dbReference type="OrthoDB" id="9786161at2"/>
<feature type="domain" description="TPM" evidence="1">
    <location>
        <begin position="5"/>
        <end position="122"/>
    </location>
</feature>
<dbReference type="InterPro" id="IPR007621">
    <property type="entry name" value="TPM_dom"/>
</dbReference>
<dbReference type="Gene3D" id="3.10.310.50">
    <property type="match status" value="1"/>
</dbReference>
<reference evidence="2 3" key="1">
    <citation type="submission" date="2016-11" db="EMBL/GenBank/DDBJ databases">
        <authorList>
            <person name="Jaros S."/>
            <person name="Januszkiewicz K."/>
            <person name="Wedrychowicz H."/>
        </authorList>
    </citation>
    <scope>NUCLEOTIDE SEQUENCE [LARGE SCALE GENOMIC DNA]</scope>
    <source>
        <strain evidence="2 3">DSM 25660</strain>
    </source>
</reference>
<dbReference type="STRING" id="1124188.SAMN05444377_11315"/>
<accession>A0A1M5CVM4</accession>
<protein>
    <submittedName>
        <fullName evidence="2">TLP18.3, Psb32 and MOLO-1 founding protein of phosphatase</fullName>
    </submittedName>
</protein>
<organism evidence="2 3">
    <name type="scientific">Flavobacterium fontis</name>
    <dbReference type="NCBI Taxonomy" id="1124188"/>
    <lineage>
        <taxon>Bacteria</taxon>
        <taxon>Pseudomonadati</taxon>
        <taxon>Bacteroidota</taxon>
        <taxon>Flavobacteriia</taxon>
        <taxon>Flavobacteriales</taxon>
        <taxon>Flavobacteriaceae</taxon>
        <taxon>Flavobacterium</taxon>
    </lineage>
</organism>